<dbReference type="Proteomes" id="UP000581769">
    <property type="component" value="Unassembled WGS sequence"/>
</dbReference>
<sequence length="102" mass="10752">MTGEFGVDPGQLRRHAGTVGALADRLSVVSRSGPGELGDQALGTFVQFLTAGLQSAAGRVGEAMTHASSTVDKVSANLASAADHYEERDRQNTISLPREDRR</sequence>
<evidence type="ECO:0000256" key="1">
    <source>
        <dbReference type="SAM" id="MobiDB-lite"/>
    </source>
</evidence>
<name>A0A840J4L4_9PSEU</name>
<dbReference type="InterPro" id="IPR022536">
    <property type="entry name" value="EspC"/>
</dbReference>
<evidence type="ECO:0000313" key="2">
    <source>
        <dbReference type="EMBL" id="MBB4688362.1"/>
    </source>
</evidence>
<dbReference type="RefSeq" id="WP_184783060.1">
    <property type="nucleotide sequence ID" value="NZ_JACHMG010000001.1"/>
</dbReference>
<proteinExistence type="predicted"/>
<feature type="region of interest" description="Disordered" evidence="1">
    <location>
        <begin position="82"/>
        <end position="102"/>
    </location>
</feature>
<dbReference type="AlphaFoldDB" id="A0A840J4L4"/>
<reference evidence="2 3" key="1">
    <citation type="submission" date="2020-08" db="EMBL/GenBank/DDBJ databases">
        <title>Sequencing the genomes of 1000 actinobacteria strains.</title>
        <authorList>
            <person name="Klenk H.-P."/>
        </authorList>
    </citation>
    <scope>NUCLEOTIDE SEQUENCE [LARGE SCALE GENOMIC DNA]</scope>
    <source>
        <strain evidence="2 3">DSM 45859</strain>
    </source>
</reference>
<feature type="compositionally biased region" description="Basic and acidic residues" evidence="1">
    <location>
        <begin position="83"/>
        <end position="102"/>
    </location>
</feature>
<dbReference type="Pfam" id="PF10824">
    <property type="entry name" value="T7SS_ESX_EspC"/>
    <property type="match status" value="1"/>
</dbReference>
<dbReference type="EMBL" id="JACHMG010000001">
    <property type="protein sequence ID" value="MBB4688362.1"/>
    <property type="molecule type" value="Genomic_DNA"/>
</dbReference>
<gene>
    <name evidence="2" type="ORF">BJY18_005847</name>
</gene>
<dbReference type="GO" id="GO:0009306">
    <property type="term" value="P:protein secretion"/>
    <property type="evidence" value="ECO:0007669"/>
    <property type="project" value="InterPro"/>
</dbReference>
<comment type="caution">
    <text evidence="2">The sequence shown here is derived from an EMBL/GenBank/DDBJ whole genome shotgun (WGS) entry which is preliminary data.</text>
</comment>
<evidence type="ECO:0008006" key="4">
    <source>
        <dbReference type="Google" id="ProtNLM"/>
    </source>
</evidence>
<accession>A0A840J4L4</accession>
<keyword evidence="3" id="KW-1185">Reference proteome</keyword>
<evidence type="ECO:0000313" key="3">
    <source>
        <dbReference type="Proteomes" id="UP000581769"/>
    </source>
</evidence>
<organism evidence="2 3">
    <name type="scientific">Amycolatopsis jiangsuensis</name>
    <dbReference type="NCBI Taxonomy" id="1181879"/>
    <lineage>
        <taxon>Bacteria</taxon>
        <taxon>Bacillati</taxon>
        <taxon>Actinomycetota</taxon>
        <taxon>Actinomycetes</taxon>
        <taxon>Pseudonocardiales</taxon>
        <taxon>Pseudonocardiaceae</taxon>
        <taxon>Amycolatopsis</taxon>
    </lineage>
</organism>
<protein>
    <recommendedName>
        <fullName evidence="4">Excreted virulence factor EspC (Type VII ESX diderm)</fullName>
    </recommendedName>
</protein>